<reference evidence="3 4" key="1">
    <citation type="submission" date="2012-08" db="EMBL/GenBank/DDBJ databases">
        <title>Oryza genome evolution.</title>
        <authorList>
            <person name="Wing R.A."/>
        </authorList>
    </citation>
    <scope>NUCLEOTIDE SEQUENCE</scope>
</reference>
<dbReference type="AlphaFoldDB" id="A0A0D9WFF1"/>
<feature type="compositionally biased region" description="Pro residues" evidence="1">
    <location>
        <begin position="1"/>
        <end position="16"/>
    </location>
</feature>
<reference evidence="4" key="2">
    <citation type="submission" date="2013-12" db="EMBL/GenBank/DDBJ databases">
        <authorList>
            <person name="Yu Y."/>
            <person name="Lee S."/>
            <person name="de Baynast K."/>
            <person name="Wissotski M."/>
            <person name="Liu L."/>
            <person name="Talag J."/>
            <person name="Goicoechea J."/>
            <person name="Angelova A."/>
            <person name="Jetty R."/>
            <person name="Kudrna D."/>
            <person name="Golser W."/>
            <person name="Rivera L."/>
            <person name="Zhang J."/>
            <person name="Wing R."/>
        </authorList>
    </citation>
    <scope>NUCLEOTIDE SEQUENCE</scope>
</reference>
<keyword evidence="2" id="KW-0812">Transmembrane</keyword>
<dbReference type="EnsemblPlants" id="LPERR05G10110.1">
    <property type="protein sequence ID" value="LPERR05G10110.1"/>
    <property type="gene ID" value="LPERR05G10110"/>
</dbReference>
<sequence length="257" mass="26937">MRLPPVQPQPPPPLRNPNPNSMILLQVRAGKLPRCIPARQLRCSGSSSSSPPPMHQVGGMLPDPLLPPPSPPPPELVVYSSVPSLPPSATSSSSIGSSIAIVVLVVITTAIVTVAIVLPPRAPPILLIILHQLQLFPKVIFLINHVSDVACGSCCCWFFAEGQCCQRQILAGNGRGLFSSRRCQQNHSCDDIGKLCTRDGWNDGNGAVVWDGEPGGAIRAVSAGGGAGDLGADVAATFTVEQQHGNLLDLQPTASLH</sequence>
<dbReference type="HOGENOM" id="CLU_1083211_0_0_1"/>
<evidence type="ECO:0000313" key="4">
    <source>
        <dbReference type="Proteomes" id="UP000032180"/>
    </source>
</evidence>
<accession>A0A0D9WFF1</accession>
<name>A0A0D9WFF1_9ORYZ</name>
<organism evidence="3 4">
    <name type="scientific">Leersia perrieri</name>
    <dbReference type="NCBI Taxonomy" id="77586"/>
    <lineage>
        <taxon>Eukaryota</taxon>
        <taxon>Viridiplantae</taxon>
        <taxon>Streptophyta</taxon>
        <taxon>Embryophyta</taxon>
        <taxon>Tracheophyta</taxon>
        <taxon>Spermatophyta</taxon>
        <taxon>Magnoliopsida</taxon>
        <taxon>Liliopsida</taxon>
        <taxon>Poales</taxon>
        <taxon>Poaceae</taxon>
        <taxon>BOP clade</taxon>
        <taxon>Oryzoideae</taxon>
        <taxon>Oryzeae</taxon>
        <taxon>Oryzinae</taxon>
        <taxon>Leersia</taxon>
    </lineage>
</organism>
<reference evidence="3" key="3">
    <citation type="submission" date="2015-04" db="UniProtKB">
        <authorList>
            <consortium name="EnsemblPlants"/>
        </authorList>
    </citation>
    <scope>IDENTIFICATION</scope>
</reference>
<evidence type="ECO:0000256" key="1">
    <source>
        <dbReference type="SAM" id="MobiDB-lite"/>
    </source>
</evidence>
<dbReference type="Gramene" id="LPERR05G10110.1">
    <property type="protein sequence ID" value="LPERR05G10110.1"/>
    <property type="gene ID" value="LPERR05G10110"/>
</dbReference>
<feature type="region of interest" description="Disordered" evidence="1">
    <location>
        <begin position="1"/>
        <end position="21"/>
    </location>
</feature>
<protein>
    <submittedName>
        <fullName evidence="3">Uncharacterized protein</fullName>
    </submittedName>
</protein>
<proteinExistence type="predicted"/>
<feature type="transmembrane region" description="Helical" evidence="2">
    <location>
        <begin position="95"/>
        <end position="118"/>
    </location>
</feature>
<evidence type="ECO:0000256" key="2">
    <source>
        <dbReference type="SAM" id="Phobius"/>
    </source>
</evidence>
<keyword evidence="2" id="KW-1133">Transmembrane helix</keyword>
<dbReference type="Proteomes" id="UP000032180">
    <property type="component" value="Chromosome 5"/>
</dbReference>
<feature type="region of interest" description="Disordered" evidence="1">
    <location>
        <begin position="41"/>
        <end position="66"/>
    </location>
</feature>
<keyword evidence="4" id="KW-1185">Reference proteome</keyword>
<keyword evidence="2" id="KW-0472">Membrane</keyword>
<evidence type="ECO:0000313" key="3">
    <source>
        <dbReference type="EnsemblPlants" id="LPERR05G10110.1"/>
    </source>
</evidence>